<dbReference type="EMBL" id="RCIY01000055">
    <property type="protein sequence ID" value="TGG83428.1"/>
    <property type="molecule type" value="Genomic_DNA"/>
</dbReference>
<evidence type="ECO:0000313" key="3">
    <source>
        <dbReference type="Proteomes" id="UP000298111"/>
    </source>
</evidence>
<sequence length="213" mass="21433">MVGAIVGGLFAFGVVGGGGNSDVADDGPHKLTVPSQVGEYKTSSGGMNSSGGPVGATDSEKAEELGVKDAKKVAGGYTNGVGTTGKSMSFNGVYGTIDDPAGTLDNAFAKADENSKDTGDNAGESEKVEWEGDAETVEPEGLDGAVMKCRTAKVTEGTTNMSIPICIWADHSTMGTVLGVDLAAAMKGSGDSLSTDEVAKFAADLRAKARVKA</sequence>
<gene>
    <name evidence="2" type="ORF">D8771_15525</name>
</gene>
<dbReference type="AlphaFoldDB" id="A0A8H1QR28"/>
<protein>
    <submittedName>
        <fullName evidence="2">Uncharacterized protein</fullName>
    </submittedName>
</protein>
<evidence type="ECO:0000313" key="2">
    <source>
        <dbReference type="EMBL" id="TGG83428.1"/>
    </source>
</evidence>
<evidence type="ECO:0000256" key="1">
    <source>
        <dbReference type="SAM" id="MobiDB-lite"/>
    </source>
</evidence>
<accession>A0A8H1QR28</accession>
<feature type="region of interest" description="Disordered" evidence="1">
    <location>
        <begin position="38"/>
        <end position="66"/>
    </location>
</feature>
<organism evidence="2 3">
    <name type="scientific">Streptomyces albus</name>
    <dbReference type="NCBI Taxonomy" id="1888"/>
    <lineage>
        <taxon>Bacteria</taxon>
        <taxon>Bacillati</taxon>
        <taxon>Actinomycetota</taxon>
        <taxon>Actinomycetes</taxon>
        <taxon>Kitasatosporales</taxon>
        <taxon>Streptomycetaceae</taxon>
        <taxon>Streptomyces</taxon>
    </lineage>
</organism>
<dbReference type="Proteomes" id="UP000298111">
    <property type="component" value="Unassembled WGS sequence"/>
</dbReference>
<name>A0A8H1QR28_9ACTN</name>
<reference evidence="2 3" key="1">
    <citation type="submission" date="2018-10" db="EMBL/GenBank/DDBJ databases">
        <title>Isolation of pseudouridimycin from Streptomyces albus DSM 40763.</title>
        <authorList>
            <person name="Rosenqvist P."/>
            <person name="Metsae-Ketelae M."/>
            <person name="Virta P."/>
        </authorList>
    </citation>
    <scope>NUCLEOTIDE SEQUENCE [LARGE SCALE GENOMIC DNA]</scope>
    <source>
        <strain evidence="2 3">DSM 40763</strain>
    </source>
</reference>
<proteinExistence type="predicted"/>
<comment type="caution">
    <text evidence="2">The sequence shown here is derived from an EMBL/GenBank/DDBJ whole genome shotgun (WGS) entry which is preliminary data.</text>
</comment>